<protein>
    <recommendedName>
        <fullName evidence="3">Secreted protein</fullName>
    </recommendedName>
</protein>
<proteinExistence type="predicted"/>
<dbReference type="EMBL" id="JBFOHK010000005">
    <property type="protein sequence ID" value="MEW9573603.1"/>
    <property type="molecule type" value="Genomic_DNA"/>
</dbReference>
<name>A0ABV3QID3_9GAMM</name>
<comment type="caution">
    <text evidence="1">The sequence shown here is derived from an EMBL/GenBank/DDBJ whole genome shotgun (WGS) entry which is preliminary data.</text>
</comment>
<sequence length="68" mass="7242">MFTLLVRVPILLAAPSASQWSEFVIYCALTAGGWVVTDSCRGISWLAVGRRRCGGACLTASGHFRPAS</sequence>
<evidence type="ECO:0000313" key="2">
    <source>
        <dbReference type="Proteomes" id="UP001556220"/>
    </source>
</evidence>
<dbReference type="Proteomes" id="UP001556220">
    <property type="component" value="Unassembled WGS sequence"/>
</dbReference>
<reference evidence="1 2" key="1">
    <citation type="submission" date="2024-06" db="EMBL/GenBank/DDBJ databases">
        <authorList>
            <person name="Woo H."/>
        </authorList>
    </citation>
    <scope>NUCLEOTIDE SEQUENCE [LARGE SCALE GENOMIC DNA]</scope>
    <source>
        <strain evidence="1 2">Si-c</strain>
    </source>
</reference>
<accession>A0ABV3QID3</accession>
<gene>
    <name evidence="1" type="ORF">ABQJ54_17755</name>
</gene>
<dbReference type="RefSeq" id="WP_367855652.1">
    <property type="nucleotide sequence ID" value="NZ_JBFOHK010000005.1"/>
</dbReference>
<evidence type="ECO:0000313" key="1">
    <source>
        <dbReference type="EMBL" id="MEW9573603.1"/>
    </source>
</evidence>
<keyword evidence="2" id="KW-1185">Reference proteome</keyword>
<organism evidence="1 2">
    <name type="scientific">Rhodanobacter lycopersici</name>
    <dbReference type="NCBI Taxonomy" id="3162487"/>
    <lineage>
        <taxon>Bacteria</taxon>
        <taxon>Pseudomonadati</taxon>
        <taxon>Pseudomonadota</taxon>
        <taxon>Gammaproteobacteria</taxon>
        <taxon>Lysobacterales</taxon>
        <taxon>Rhodanobacteraceae</taxon>
        <taxon>Rhodanobacter</taxon>
    </lineage>
</organism>
<evidence type="ECO:0008006" key="3">
    <source>
        <dbReference type="Google" id="ProtNLM"/>
    </source>
</evidence>